<dbReference type="Proteomes" id="UP000004095">
    <property type="component" value="Unassembled WGS sequence"/>
</dbReference>
<accession>A2A070</accession>
<proteinExistence type="predicted"/>
<keyword evidence="2" id="KW-1185">Reference proteome</keyword>
<protein>
    <submittedName>
        <fullName evidence="1">Uncharacterized protein</fullName>
    </submittedName>
</protein>
<gene>
    <name evidence="1" type="ORF">M23134_01642</name>
</gene>
<evidence type="ECO:0000313" key="1">
    <source>
        <dbReference type="EMBL" id="EAY23959.1"/>
    </source>
</evidence>
<sequence length="66" mass="7598">MVFSSAEDALSRADADYKIKQHTRLNRAQIAAVIEFLRYSSQTRLAAKGFYAKAIGYWEEKLTRLK</sequence>
<organism evidence="1 2">
    <name type="scientific">Microscilla marina ATCC 23134</name>
    <dbReference type="NCBI Taxonomy" id="313606"/>
    <lineage>
        <taxon>Bacteria</taxon>
        <taxon>Pseudomonadati</taxon>
        <taxon>Bacteroidota</taxon>
        <taxon>Cytophagia</taxon>
        <taxon>Cytophagales</taxon>
        <taxon>Microscillaceae</taxon>
        <taxon>Microscilla</taxon>
    </lineage>
</organism>
<name>A2A070_MICM2</name>
<comment type="caution">
    <text evidence="1">The sequence shown here is derived from an EMBL/GenBank/DDBJ whole genome shotgun (WGS) entry which is preliminary data.</text>
</comment>
<dbReference type="EMBL" id="AAWS01000093">
    <property type="protein sequence ID" value="EAY23959.1"/>
    <property type="molecule type" value="Genomic_DNA"/>
</dbReference>
<evidence type="ECO:0000313" key="2">
    <source>
        <dbReference type="Proteomes" id="UP000004095"/>
    </source>
</evidence>
<dbReference type="AlphaFoldDB" id="A2A070"/>
<reference evidence="1 2" key="1">
    <citation type="submission" date="2007-01" db="EMBL/GenBank/DDBJ databases">
        <authorList>
            <person name="Haygood M."/>
            <person name="Podell S."/>
            <person name="Anderson C."/>
            <person name="Hopkinson B."/>
            <person name="Roe K."/>
            <person name="Barbeau K."/>
            <person name="Gaasterland T."/>
            <person name="Ferriera S."/>
            <person name="Johnson J."/>
            <person name="Kravitz S."/>
            <person name="Beeson K."/>
            <person name="Sutton G."/>
            <person name="Rogers Y.-H."/>
            <person name="Friedman R."/>
            <person name="Frazier M."/>
            <person name="Venter J.C."/>
        </authorList>
    </citation>
    <scope>NUCLEOTIDE SEQUENCE [LARGE SCALE GENOMIC DNA]</scope>
    <source>
        <strain evidence="1 2">ATCC 23134</strain>
    </source>
</reference>